<evidence type="ECO:0008006" key="5">
    <source>
        <dbReference type="Google" id="ProtNLM"/>
    </source>
</evidence>
<accession>A0A9P6W0C9</accession>
<feature type="region of interest" description="Disordered" evidence="1">
    <location>
        <begin position="168"/>
        <end position="206"/>
    </location>
</feature>
<dbReference type="Proteomes" id="UP000750334">
    <property type="component" value="Unassembled WGS sequence"/>
</dbReference>
<gene>
    <name evidence="3" type="ORF">C6P45_001628</name>
</gene>
<dbReference type="GO" id="GO:0000324">
    <property type="term" value="C:fungal-type vacuole"/>
    <property type="evidence" value="ECO:0007669"/>
    <property type="project" value="TreeGrafter"/>
</dbReference>
<evidence type="ECO:0000313" key="3">
    <source>
        <dbReference type="EMBL" id="KAG0660212.1"/>
    </source>
</evidence>
<proteinExistence type="predicted"/>
<feature type="chain" id="PRO_5040400140" description="Temperature shock-inducible protein 1" evidence="2">
    <location>
        <begin position="21"/>
        <end position="225"/>
    </location>
</feature>
<feature type="compositionally biased region" description="Basic and acidic residues" evidence="1">
    <location>
        <begin position="191"/>
        <end position="205"/>
    </location>
</feature>
<reference evidence="3 4" key="1">
    <citation type="submission" date="2020-11" db="EMBL/GenBank/DDBJ databases">
        <title>Kefir isolates.</title>
        <authorList>
            <person name="Marcisauskas S."/>
            <person name="Kim Y."/>
            <person name="Blasche S."/>
        </authorList>
    </citation>
    <scope>NUCLEOTIDE SEQUENCE [LARGE SCALE GENOMIC DNA]</scope>
    <source>
        <strain evidence="3 4">OG2</strain>
    </source>
</reference>
<feature type="compositionally biased region" description="Low complexity" evidence="1">
    <location>
        <begin position="175"/>
        <end position="190"/>
    </location>
</feature>
<evidence type="ECO:0000256" key="1">
    <source>
        <dbReference type="SAM" id="MobiDB-lite"/>
    </source>
</evidence>
<dbReference type="GO" id="GO:0009277">
    <property type="term" value="C:fungal-type cell wall"/>
    <property type="evidence" value="ECO:0007669"/>
    <property type="project" value="TreeGrafter"/>
</dbReference>
<dbReference type="PANTHER" id="PTHR31002">
    <property type="entry name" value="SERIPAUPERIN"/>
    <property type="match status" value="1"/>
</dbReference>
<dbReference type="EMBL" id="PUHR01000179">
    <property type="protein sequence ID" value="KAG0660212.1"/>
    <property type="molecule type" value="Genomic_DNA"/>
</dbReference>
<evidence type="ECO:0000256" key="2">
    <source>
        <dbReference type="SAM" id="SignalP"/>
    </source>
</evidence>
<dbReference type="PROSITE" id="PS00724">
    <property type="entry name" value="SRP1_TIP1"/>
    <property type="match status" value="1"/>
</dbReference>
<sequence length="225" mass="23098">MVSVKSVIAASALAISAVKAVDVTPEQNADLLVIIDDIESHASDYISLETSNSGFQIPAQVLSLYAALATYTDQSFTTLFSELDVTALTATVTNLPWYSTRLLPALERANAQFSSNSSASATASVSANSTESAVASSSAFDNSTVVVSSATSVSTNATASITSNGNLTAQETGVSSRNASSIRPSSSSRSSSERNSTETRSERNGAEYIGSSSGLLFAGLAALLL</sequence>
<name>A0A9P6W0C9_MAUEX</name>
<feature type="signal peptide" evidence="2">
    <location>
        <begin position="1"/>
        <end position="20"/>
    </location>
</feature>
<keyword evidence="2" id="KW-0732">Signal</keyword>
<dbReference type="GO" id="GO:0005199">
    <property type="term" value="F:structural constituent of cell wall"/>
    <property type="evidence" value="ECO:0007669"/>
    <property type="project" value="TreeGrafter"/>
</dbReference>
<dbReference type="Pfam" id="PF00660">
    <property type="entry name" value="SRP1_TIP1"/>
    <property type="match status" value="1"/>
</dbReference>
<dbReference type="OrthoDB" id="4069694at2759"/>
<organism evidence="3 4">
    <name type="scientific">Maudiozyma exigua</name>
    <name type="common">Yeast</name>
    <name type="synonym">Kazachstania exigua</name>
    <dbReference type="NCBI Taxonomy" id="34358"/>
    <lineage>
        <taxon>Eukaryota</taxon>
        <taxon>Fungi</taxon>
        <taxon>Dikarya</taxon>
        <taxon>Ascomycota</taxon>
        <taxon>Saccharomycotina</taxon>
        <taxon>Saccharomycetes</taxon>
        <taxon>Saccharomycetales</taxon>
        <taxon>Saccharomycetaceae</taxon>
        <taxon>Maudiozyma</taxon>
    </lineage>
</organism>
<keyword evidence="4" id="KW-1185">Reference proteome</keyword>
<comment type="caution">
    <text evidence="3">The sequence shown here is derived from an EMBL/GenBank/DDBJ whole genome shotgun (WGS) entry which is preliminary data.</text>
</comment>
<dbReference type="GO" id="GO:0031505">
    <property type="term" value="P:fungal-type cell wall organization"/>
    <property type="evidence" value="ECO:0007669"/>
    <property type="project" value="TreeGrafter"/>
</dbReference>
<dbReference type="AlphaFoldDB" id="A0A9P6W0C9"/>
<dbReference type="InterPro" id="IPR050788">
    <property type="entry name" value="Yeast_SRP1/TIP1_CWP"/>
</dbReference>
<dbReference type="PANTHER" id="PTHR31002:SF34">
    <property type="entry name" value="CELL WALL PROTEIN CWP1-RELATED"/>
    <property type="match status" value="1"/>
</dbReference>
<evidence type="ECO:0000313" key="4">
    <source>
        <dbReference type="Proteomes" id="UP000750334"/>
    </source>
</evidence>
<protein>
    <recommendedName>
        <fullName evidence="5">Temperature shock-inducible protein 1</fullName>
    </recommendedName>
</protein>
<dbReference type="InterPro" id="IPR000992">
    <property type="entry name" value="SRP1_TIP1"/>
</dbReference>